<protein>
    <submittedName>
        <fullName evidence="2">SDR family oxidoreductase</fullName>
    </submittedName>
</protein>
<dbReference type="PANTHER" id="PTHR43245:SF13">
    <property type="entry name" value="UDP-D-APIOSE_UDP-D-XYLOSE SYNTHASE 2"/>
    <property type="match status" value="1"/>
</dbReference>
<dbReference type="EMBL" id="DRLD01000346">
    <property type="protein sequence ID" value="HED11478.1"/>
    <property type="molecule type" value="Genomic_DNA"/>
</dbReference>
<dbReference type="Gene3D" id="3.40.50.720">
    <property type="entry name" value="NAD(P)-binding Rossmann-like Domain"/>
    <property type="match status" value="1"/>
</dbReference>
<evidence type="ECO:0000313" key="2">
    <source>
        <dbReference type="EMBL" id="HED11478.1"/>
    </source>
</evidence>
<evidence type="ECO:0000259" key="1">
    <source>
        <dbReference type="Pfam" id="PF01370"/>
    </source>
</evidence>
<dbReference type="Proteomes" id="UP000886005">
    <property type="component" value="Unassembled WGS sequence"/>
</dbReference>
<sequence length="318" mass="35195">MSDRYLVTGGAGFIGSNLVERLVENGEKVRVIDNLSTGKIENLEPFMDRIEFINGDIRYLNTVMEAMKDVDYVLHQAALPSVPRSVETPLESNDVNTNGTLNLLYAAKEAGVRRFVMAASSSAYGESPTLPKVETMPTSPLSPYAVNKLAGENYCRAFHNVYGLETFALRYFNIYGRRQDPNSFYSAVIPKFVKALLQDQPPTIFGDGETSRDFTYIDNVIEANLLACKAPSENTGRVMNIACGERITLNELAVELSRLLGKDIKATHGPERPGDIKHSLADISLARELIGYEGKYKISEGLPKTVQWFVENKSVLGL</sequence>
<comment type="caution">
    <text evidence="2">The sequence shown here is derived from an EMBL/GenBank/DDBJ whole genome shotgun (WGS) entry which is preliminary data.</text>
</comment>
<name>A0A7V1LNY9_CALAY</name>
<dbReference type="InterPro" id="IPR050177">
    <property type="entry name" value="Lipid_A_modif_metabolic_enz"/>
</dbReference>
<dbReference type="PRINTS" id="PR01713">
    <property type="entry name" value="NUCEPIMERASE"/>
</dbReference>
<dbReference type="PANTHER" id="PTHR43245">
    <property type="entry name" value="BIFUNCTIONAL POLYMYXIN RESISTANCE PROTEIN ARNA"/>
    <property type="match status" value="1"/>
</dbReference>
<reference evidence="2" key="1">
    <citation type="journal article" date="2020" name="mSystems">
        <title>Genome- and Community-Level Interaction Insights into Carbon Utilization and Element Cycling Functions of Hydrothermarchaeota in Hydrothermal Sediment.</title>
        <authorList>
            <person name="Zhou Z."/>
            <person name="Liu Y."/>
            <person name="Xu W."/>
            <person name="Pan J."/>
            <person name="Luo Z.H."/>
            <person name="Li M."/>
        </authorList>
    </citation>
    <scope>NUCLEOTIDE SEQUENCE [LARGE SCALE GENOMIC DNA]</scope>
    <source>
        <strain evidence="2">HyVt-456</strain>
    </source>
</reference>
<dbReference type="CDD" id="cd05256">
    <property type="entry name" value="UDP_AE_SDR_e"/>
    <property type="match status" value="1"/>
</dbReference>
<organism evidence="2">
    <name type="scientific">Caldithrix abyssi</name>
    <dbReference type="NCBI Taxonomy" id="187145"/>
    <lineage>
        <taxon>Bacteria</taxon>
        <taxon>Pseudomonadati</taxon>
        <taxon>Calditrichota</taxon>
        <taxon>Calditrichia</taxon>
        <taxon>Calditrichales</taxon>
        <taxon>Calditrichaceae</taxon>
        <taxon>Caldithrix</taxon>
    </lineage>
</organism>
<dbReference type="SUPFAM" id="SSF51735">
    <property type="entry name" value="NAD(P)-binding Rossmann-fold domains"/>
    <property type="match status" value="1"/>
</dbReference>
<gene>
    <name evidence="2" type="ORF">ENJ10_12375</name>
</gene>
<dbReference type="Pfam" id="PF01370">
    <property type="entry name" value="Epimerase"/>
    <property type="match status" value="1"/>
</dbReference>
<dbReference type="InterPro" id="IPR001509">
    <property type="entry name" value="Epimerase_deHydtase"/>
</dbReference>
<accession>A0A7V1LNY9</accession>
<dbReference type="InterPro" id="IPR036291">
    <property type="entry name" value="NAD(P)-bd_dom_sf"/>
</dbReference>
<proteinExistence type="predicted"/>
<dbReference type="Gene3D" id="3.90.25.10">
    <property type="entry name" value="UDP-galactose 4-epimerase, domain 1"/>
    <property type="match status" value="1"/>
</dbReference>
<dbReference type="AlphaFoldDB" id="A0A7V1LNY9"/>
<feature type="domain" description="NAD-dependent epimerase/dehydratase" evidence="1">
    <location>
        <begin position="6"/>
        <end position="242"/>
    </location>
</feature>